<accession>A0A6J5NAB1</accession>
<proteinExistence type="predicted"/>
<dbReference type="EMBL" id="LR796629">
    <property type="protein sequence ID" value="CAB4155502.1"/>
    <property type="molecule type" value="Genomic_DNA"/>
</dbReference>
<reference evidence="1" key="1">
    <citation type="submission" date="2020-04" db="EMBL/GenBank/DDBJ databases">
        <authorList>
            <person name="Chiriac C."/>
            <person name="Salcher M."/>
            <person name="Ghai R."/>
            <person name="Kavagutti S V."/>
        </authorList>
    </citation>
    <scope>NUCLEOTIDE SEQUENCE</scope>
</reference>
<gene>
    <name evidence="1" type="ORF">UFOVP667_7</name>
</gene>
<organism evidence="1">
    <name type="scientific">uncultured Caudovirales phage</name>
    <dbReference type="NCBI Taxonomy" id="2100421"/>
    <lineage>
        <taxon>Viruses</taxon>
        <taxon>Duplodnaviria</taxon>
        <taxon>Heunggongvirae</taxon>
        <taxon>Uroviricota</taxon>
        <taxon>Caudoviricetes</taxon>
        <taxon>Peduoviridae</taxon>
        <taxon>Maltschvirus</taxon>
        <taxon>Maltschvirus maltsch</taxon>
    </lineage>
</organism>
<sequence>MNNFHIYRDGQYDRSANIKMKLDAKLDIIRDDISEKLIEFDYYWRNHKRMPR</sequence>
<evidence type="ECO:0000313" key="1">
    <source>
        <dbReference type="EMBL" id="CAB4155502.1"/>
    </source>
</evidence>
<protein>
    <submittedName>
        <fullName evidence="1">Uncharacterized protein</fullName>
    </submittedName>
</protein>
<name>A0A6J5NAB1_9CAUD</name>